<keyword evidence="4 11" id="KW-1133">Transmembrane helix</keyword>
<dbReference type="GO" id="GO:0007187">
    <property type="term" value="P:G protein-coupled receptor signaling pathway, coupled to cyclic nucleotide second messenger"/>
    <property type="evidence" value="ECO:0007669"/>
    <property type="project" value="TreeGrafter"/>
</dbReference>
<dbReference type="GO" id="GO:0004993">
    <property type="term" value="F:G protein-coupled serotonin receptor activity"/>
    <property type="evidence" value="ECO:0007669"/>
    <property type="project" value="TreeGrafter"/>
</dbReference>
<feature type="transmembrane region" description="Helical" evidence="11">
    <location>
        <begin position="70"/>
        <end position="95"/>
    </location>
</feature>
<accession>A0A085MFJ2</accession>
<feature type="region of interest" description="Disordered" evidence="10">
    <location>
        <begin position="402"/>
        <end position="445"/>
    </location>
</feature>
<keyword evidence="2" id="KW-1003">Cell membrane</keyword>
<protein>
    <recommendedName>
        <fullName evidence="12">G-protein coupled receptors family 1 profile domain-containing protein</fullName>
    </recommendedName>
</protein>
<dbReference type="OrthoDB" id="10071887at2759"/>
<evidence type="ECO:0000256" key="5">
    <source>
        <dbReference type="ARBA" id="ARBA00023040"/>
    </source>
</evidence>
<feature type="compositionally biased region" description="Basic and acidic residues" evidence="10">
    <location>
        <begin position="333"/>
        <end position="342"/>
    </location>
</feature>
<evidence type="ECO:0000313" key="15">
    <source>
        <dbReference type="Proteomes" id="UP000030764"/>
    </source>
</evidence>
<dbReference type="InterPro" id="IPR017452">
    <property type="entry name" value="GPCR_Rhodpsn_7TM"/>
</dbReference>
<evidence type="ECO:0000259" key="12">
    <source>
        <dbReference type="PROSITE" id="PS50262"/>
    </source>
</evidence>
<dbReference type="InterPro" id="IPR000276">
    <property type="entry name" value="GPCR_Rhodpsn"/>
</dbReference>
<keyword evidence="7 9" id="KW-0675">Receptor</keyword>
<proteinExistence type="inferred from homology"/>
<dbReference type="GO" id="GO:0016907">
    <property type="term" value="F:G protein-coupled acetylcholine receptor activity"/>
    <property type="evidence" value="ECO:0007669"/>
    <property type="project" value="TreeGrafter"/>
</dbReference>
<keyword evidence="8 9" id="KW-0807">Transducer</keyword>
<dbReference type="Proteomes" id="UP000030758">
    <property type="component" value="Unassembled WGS sequence"/>
</dbReference>
<evidence type="ECO:0000256" key="1">
    <source>
        <dbReference type="ARBA" id="ARBA00004651"/>
    </source>
</evidence>
<evidence type="ECO:0000313" key="14">
    <source>
        <dbReference type="EMBL" id="KFD68255.1"/>
    </source>
</evidence>
<keyword evidence="6 11" id="KW-0472">Membrane</keyword>
<evidence type="ECO:0000256" key="11">
    <source>
        <dbReference type="SAM" id="Phobius"/>
    </source>
</evidence>
<dbReference type="Pfam" id="PF00001">
    <property type="entry name" value="7tm_1"/>
    <property type="match status" value="1"/>
</dbReference>
<dbReference type="GO" id="GO:0005886">
    <property type="term" value="C:plasma membrane"/>
    <property type="evidence" value="ECO:0007669"/>
    <property type="project" value="UniProtKB-SubCell"/>
</dbReference>
<dbReference type="PROSITE" id="PS50262">
    <property type="entry name" value="G_PROTEIN_RECEP_F1_2"/>
    <property type="match status" value="1"/>
</dbReference>
<sequence length="594" mass="66393">MSPLVNMRTNITWSRMSDDTAYAEPYPLALVVFLWLLTILFSVETILGNLLVLVAYRIERTIRMQLSSHFIVSLAVSDLIIGMEGFPLLTLYVVGREHWPLGQLVCKIWLCLDYTLCLVSIFTVLLITVDRYLSVCYPAKYRHWQSLPKVQALVTASWLIPTVLFGIMIFGWNHFTNTIPPPTNKCYAPFLNDPFVNMSLYIAYYWTILIAMSVLYRGIHLAAKQLEERNAARHHRTVALMLGQRCVAQVSVGLYFHADSEMARAAEIKKTPSLSIKLSRNRGKRSLPVAPNIVVTGSPKGASRMIRARSSQNASRWPVSEERSSCPLLYSKSDSDQKELTRVHSAQDSLEGYDPFNFINDGPPNDLKSSHGLQHSKSADMKGSMHLGVDGADLSCASSCSGEFKDKMEPNGEEKTDRSHSSDRSETGSSTRGSFDSRPSQTSCAKRKGVNGLLLAATTVSAPALHGKSTKSPTKITDKSATSPKIARWTSILFSNPASLLMGKRKVTKAEKRARRAFRTITVIVGAFALFWSPYYIVATIYGFCQDCVPNALFLTSYYLCYLNSSFNPFAYAFANRAFRRAFLRVLKGDLRRT</sequence>
<dbReference type="EMBL" id="KL363196">
    <property type="protein sequence ID" value="KFD55988.1"/>
    <property type="molecule type" value="Genomic_DNA"/>
</dbReference>
<dbReference type="PANTHER" id="PTHR24247:SF184">
    <property type="entry name" value="MUSCARINIC ACETYLCHOLINE RECEPTOR GAR-1-RELATED"/>
    <property type="match status" value="1"/>
</dbReference>
<evidence type="ECO:0000256" key="10">
    <source>
        <dbReference type="SAM" id="MobiDB-lite"/>
    </source>
</evidence>
<feature type="compositionally biased region" description="Polar residues" evidence="10">
    <location>
        <begin position="427"/>
        <end position="444"/>
    </location>
</feature>
<comment type="similarity">
    <text evidence="9">Belongs to the G-protein coupled receptor 1 family.</text>
</comment>
<evidence type="ECO:0000256" key="8">
    <source>
        <dbReference type="ARBA" id="ARBA00023224"/>
    </source>
</evidence>
<evidence type="ECO:0000256" key="3">
    <source>
        <dbReference type="ARBA" id="ARBA00022692"/>
    </source>
</evidence>
<feature type="transmembrane region" description="Helical" evidence="11">
    <location>
        <begin position="521"/>
        <end position="544"/>
    </location>
</feature>
<name>A0A085MFJ2_9BILA</name>
<dbReference type="AlphaFoldDB" id="A0A085MFJ2"/>
<dbReference type="GO" id="GO:0030425">
    <property type="term" value="C:dendrite"/>
    <property type="evidence" value="ECO:0007669"/>
    <property type="project" value="TreeGrafter"/>
</dbReference>
<evidence type="ECO:0000256" key="4">
    <source>
        <dbReference type="ARBA" id="ARBA00022989"/>
    </source>
</evidence>
<dbReference type="GO" id="GO:0007197">
    <property type="term" value="P:adenylate cyclase-inhibiting G protein-coupled acetylcholine receptor signaling pathway"/>
    <property type="evidence" value="ECO:0007669"/>
    <property type="project" value="TreeGrafter"/>
</dbReference>
<keyword evidence="3 9" id="KW-0812">Transmembrane</keyword>
<feature type="compositionally biased region" description="Basic and acidic residues" evidence="10">
    <location>
        <begin position="403"/>
        <end position="426"/>
    </location>
</feature>
<dbReference type="PANTHER" id="PTHR24247">
    <property type="entry name" value="5-HYDROXYTRYPTAMINE RECEPTOR"/>
    <property type="match status" value="1"/>
</dbReference>
<comment type="subcellular location">
    <subcellularLocation>
        <location evidence="1">Cell membrane</location>
        <topology evidence="1">Multi-pass membrane protein</topology>
    </subcellularLocation>
</comment>
<dbReference type="SUPFAM" id="SSF81321">
    <property type="entry name" value="Family A G protein-coupled receptor-like"/>
    <property type="match status" value="1"/>
</dbReference>
<feature type="region of interest" description="Disordered" evidence="10">
    <location>
        <begin position="328"/>
        <end position="386"/>
    </location>
</feature>
<feature type="transmembrane region" description="Helical" evidence="11">
    <location>
        <begin position="195"/>
        <end position="216"/>
    </location>
</feature>
<evidence type="ECO:0000313" key="13">
    <source>
        <dbReference type="EMBL" id="KFD55988.1"/>
    </source>
</evidence>
<keyword evidence="5 9" id="KW-0297">G-protein coupled receptor</keyword>
<dbReference type="Gene3D" id="1.20.1070.10">
    <property type="entry name" value="Rhodopsin 7-helix transmembrane proteins"/>
    <property type="match status" value="2"/>
</dbReference>
<dbReference type="GO" id="GO:0045202">
    <property type="term" value="C:synapse"/>
    <property type="evidence" value="ECO:0007669"/>
    <property type="project" value="TreeGrafter"/>
</dbReference>
<feature type="transmembrane region" description="Helical" evidence="11">
    <location>
        <begin position="556"/>
        <end position="575"/>
    </location>
</feature>
<gene>
    <name evidence="13" type="ORF">M513_03112</name>
    <name evidence="14" type="ORF">M514_03112</name>
</gene>
<keyword evidence="15" id="KW-1185">Reference proteome</keyword>
<feature type="domain" description="G-protein coupled receptors family 1 profile" evidence="12">
    <location>
        <begin position="48"/>
        <end position="572"/>
    </location>
</feature>
<dbReference type="PROSITE" id="PS00237">
    <property type="entry name" value="G_PROTEIN_RECEP_F1_1"/>
    <property type="match status" value="1"/>
</dbReference>
<evidence type="ECO:0000256" key="7">
    <source>
        <dbReference type="ARBA" id="ARBA00023170"/>
    </source>
</evidence>
<dbReference type="SMART" id="SM01381">
    <property type="entry name" value="7TM_GPCR_Srsx"/>
    <property type="match status" value="1"/>
</dbReference>
<organism evidence="13 15">
    <name type="scientific">Trichuris suis</name>
    <name type="common">pig whipworm</name>
    <dbReference type="NCBI Taxonomy" id="68888"/>
    <lineage>
        <taxon>Eukaryota</taxon>
        <taxon>Metazoa</taxon>
        <taxon>Ecdysozoa</taxon>
        <taxon>Nematoda</taxon>
        <taxon>Enoplea</taxon>
        <taxon>Dorylaimia</taxon>
        <taxon>Trichinellida</taxon>
        <taxon>Trichuridae</taxon>
        <taxon>Trichuris</taxon>
    </lineage>
</organism>
<evidence type="ECO:0000256" key="6">
    <source>
        <dbReference type="ARBA" id="ARBA00023136"/>
    </source>
</evidence>
<feature type="transmembrane region" description="Helical" evidence="11">
    <location>
        <begin position="32"/>
        <end position="58"/>
    </location>
</feature>
<reference evidence="13 15" key="1">
    <citation type="journal article" date="2014" name="Nat. Genet.">
        <title>Genome and transcriptome of the porcine whipworm Trichuris suis.</title>
        <authorList>
            <person name="Jex A.R."/>
            <person name="Nejsum P."/>
            <person name="Schwarz E.M."/>
            <person name="Hu L."/>
            <person name="Young N.D."/>
            <person name="Hall R.S."/>
            <person name="Korhonen P.K."/>
            <person name="Liao S."/>
            <person name="Thamsborg S."/>
            <person name="Xia J."/>
            <person name="Xu P."/>
            <person name="Wang S."/>
            <person name="Scheerlinck J.P."/>
            <person name="Hofmann A."/>
            <person name="Sternberg P.W."/>
            <person name="Wang J."/>
            <person name="Gasser R.B."/>
        </authorList>
    </citation>
    <scope>NUCLEOTIDE SEQUENCE [LARGE SCALE GENOMIC DNA]</scope>
    <source>
        <strain evidence="14">DCEP-RM93F</strain>
        <strain evidence="13">DCEP-RM93M</strain>
    </source>
</reference>
<evidence type="ECO:0000256" key="9">
    <source>
        <dbReference type="RuleBase" id="RU000688"/>
    </source>
</evidence>
<dbReference type="PRINTS" id="PR00237">
    <property type="entry name" value="GPCRRHODOPSN"/>
</dbReference>
<feature type="transmembrane region" description="Helical" evidence="11">
    <location>
        <begin position="107"/>
        <end position="129"/>
    </location>
</feature>
<dbReference type="Proteomes" id="UP000030764">
    <property type="component" value="Unassembled WGS sequence"/>
</dbReference>
<dbReference type="EMBL" id="KL367506">
    <property type="protein sequence ID" value="KFD68255.1"/>
    <property type="molecule type" value="Genomic_DNA"/>
</dbReference>
<feature type="transmembrane region" description="Helical" evidence="11">
    <location>
        <begin position="150"/>
        <end position="175"/>
    </location>
</feature>
<evidence type="ECO:0000256" key="2">
    <source>
        <dbReference type="ARBA" id="ARBA00022475"/>
    </source>
</evidence>